<proteinExistence type="predicted"/>
<dbReference type="GO" id="GO:0006897">
    <property type="term" value="P:endocytosis"/>
    <property type="evidence" value="ECO:0007669"/>
    <property type="project" value="TreeGrafter"/>
</dbReference>
<dbReference type="PROSITE" id="PS50211">
    <property type="entry name" value="DENN"/>
    <property type="match status" value="1"/>
</dbReference>
<comment type="subcellular location">
    <subcellularLocation>
        <location evidence="1">Cytoplasmic vesicle</location>
        <location evidence="1">Clathrin-coated vesicle</location>
    </subcellularLocation>
</comment>
<dbReference type="GO" id="GO:1901981">
    <property type="term" value="F:phosphatidylinositol phosphate binding"/>
    <property type="evidence" value="ECO:0007669"/>
    <property type="project" value="TreeGrafter"/>
</dbReference>
<dbReference type="PANTHER" id="PTHR13196">
    <property type="entry name" value="DENN DOMAIN-CONTAINING"/>
    <property type="match status" value="1"/>
</dbReference>
<keyword evidence="2" id="KW-0968">Cytoplasmic vesicle</keyword>
<evidence type="ECO:0000256" key="2">
    <source>
        <dbReference type="ARBA" id="ARBA00023329"/>
    </source>
</evidence>
<dbReference type="Gene3D" id="3.40.50.11500">
    <property type="match status" value="2"/>
</dbReference>
<keyword evidence="5" id="KW-1185">Reference proteome</keyword>
<dbReference type="InterPro" id="IPR005112">
    <property type="entry name" value="dDENN_dom"/>
</dbReference>
<dbReference type="Proteomes" id="UP000095287">
    <property type="component" value="Unplaced"/>
</dbReference>
<dbReference type="PANTHER" id="PTHR13196:SF14">
    <property type="entry name" value="UDENN DOMAIN-CONTAINING PROTEIN"/>
    <property type="match status" value="1"/>
</dbReference>
<dbReference type="GO" id="GO:0005829">
    <property type="term" value="C:cytosol"/>
    <property type="evidence" value="ECO:0007669"/>
    <property type="project" value="TreeGrafter"/>
</dbReference>
<dbReference type="SMART" id="SM00801">
    <property type="entry name" value="dDENN"/>
    <property type="match status" value="1"/>
</dbReference>
<name>A0A1I7ZAZ1_9BILA</name>
<dbReference type="GO" id="GO:0030136">
    <property type="term" value="C:clathrin-coated vesicle"/>
    <property type="evidence" value="ECO:0007669"/>
    <property type="project" value="UniProtKB-SubCell"/>
</dbReference>
<evidence type="ECO:0000259" key="4">
    <source>
        <dbReference type="PROSITE" id="PS50211"/>
    </source>
</evidence>
<dbReference type="InterPro" id="IPR040032">
    <property type="entry name" value="DENND1A/B/C"/>
</dbReference>
<organism evidence="5 6">
    <name type="scientific">Steinernema glaseri</name>
    <dbReference type="NCBI Taxonomy" id="37863"/>
    <lineage>
        <taxon>Eukaryota</taxon>
        <taxon>Metazoa</taxon>
        <taxon>Ecdysozoa</taxon>
        <taxon>Nematoda</taxon>
        <taxon>Chromadorea</taxon>
        <taxon>Rhabditida</taxon>
        <taxon>Tylenchina</taxon>
        <taxon>Panagrolaimomorpha</taxon>
        <taxon>Strongyloidoidea</taxon>
        <taxon>Steinernematidae</taxon>
        <taxon>Steinernema</taxon>
    </lineage>
</organism>
<accession>A0A1I7ZAZ1</accession>
<feature type="region of interest" description="Disordered" evidence="3">
    <location>
        <begin position="367"/>
        <end position="415"/>
    </location>
</feature>
<protein>
    <submittedName>
        <fullName evidence="6">UDENN domain-containing protein</fullName>
    </submittedName>
</protein>
<dbReference type="Pfam" id="PF02141">
    <property type="entry name" value="DENN"/>
    <property type="match status" value="1"/>
</dbReference>
<dbReference type="SMART" id="SM00799">
    <property type="entry name" value="DENN"/>
    <property type="match status" value="1"/>
</dbReference>
<evidence type="ECO:0000313" key="6">
    <source>
        <dbReference type="WBParaSite" id="L893_g24532.t1"/>
    </source>
</evidence>
<sequence length="466" mass="51557">MKAFCKNDSFSGLPWTSAFYKILNHLSNVMNNGRANELEETLTRLYHTDIPSTGEHLNISNNSGPNRTEIVVPDMTKLPTLREDKFMLEFYNAVPEKLMVPLFASLLKERRIVFTSRKLGQLSSCVFAAAGLLYPFHWQSLFIPVLPHHLVDMLMLNELGDVVIVDLDEKTFTSSHNDAIPAEANSFLRSHLKSSADMFLSDGLARSFLKTNVVLFGGYRLDSDHEIRWDKDKFVNEQKNSLKPFLASLLGSDGVQYLERFIDERLAALNGGRPISDEFEKEVCMMDRKSGRGGASPETIQKAVNAVRENASDVVGALKDKVSSIMIRDKIGRLTPKELRRNKSTGGLRKKESSAVEAMSFDTRQWEIGASPLSDGHKTKTEVLSDEISSSSSDLIDLSEPEPSTGAPSFTVPGPSNSSLICSRTVAETPAFIDLGGLRLPSVVTHPPPPAAAADVKSHGQWERFD</sequence>
<dbReference type="InterPro" id="IPR043153">
    <property type="entry name" value="DENN_C"/>
</dbReference>
<evidence type="ECO:0000256" key="3">
    <source>
        <dbReference type="SAM" id="MobiDB-lite"/>
    </source>
</evidence>
<feature type="compositionally biased region" description="Low complexity" evidence="3">
    <location>
        <begin position="386"/>
        <end position="398"/>
    </location>
</feature>
<evidence type="ECO:0000256" key="1">
    <source>
        <dbReference type="ARBA" id="ARBA00004132"/>
    </source>
</evidence>
<dbReference type="Gene3D" id="6.10.140.1000">
    <property type="match status" value="1"/>
</dbReference>
<reference evidence="6" key="1">
    <citation type="submission" date="2016-11" db="UniProtKB">
        <authorList>
            <consortium name="WormBaseParasite"/>
        </authorList>
    </citation>
    <scope>IDENTIFICATION</scope>
</reference>
<dbReference type="GO" id="GO:0032456">
    <property type="term" value="P:endocytic recycling"/>
    <property type="evidence" value="ECO:0007669"/>
    <property type="project" value="TreeGrafter"/>
</dbReference>
<dbReference type="AlphaFoldDB" id="A0A1I7ZAZ1"/>
<dbReference type="WBParaSite" id="L893_g24532.t1">
    <property type="protein sequence ID" value="L893_g24532.t1"/>
    <property type="gene ID" value="L893_g24532"/>
</dbReference>
<dbReference type="GO" id="GO:0005085">
    <property type="term" value="F:guanyl-nucleotide exchange factor activity"/>
    <property type="evidence" value="ECO:0007669"/>
    <property type="project" value="InterPro"/>
</dbReference>
<dbReference type="InterPro" id="IPR037516">
    <property type="entry name" value="Tripartite_DENN"/>
</dbReference>
<dbReference type="Gene3D" id="3.30.450.200">
    <property type="match status" value="1"/>
</dbReference>
<feature type="domain" description="UDENN" evidence="4">
    <location>
        <begin position="1"/>
        <end position="272"/>
    </location>
</feature>
<evidence type="ECO:0000313" key="5">
    <source>
        <dbReference type="Proteomes" id="UP000095287"/>
    </source>
</evidence>
<dbReference type="InterPro" id="IPR001194">
    <property type="entry name" value="cDENN_dom"/>
</dbReference>